<dbReference type="InterPro" id="IPR001647">
    <property type="entry name" value="HTH_TetR"/>
</dbReference>
<evidence type="ECO:0000313" key="7">
    <source>
        <dbReference type="EMBL" id="GGP82757.1"/>
    </source>
</evidence>
<feature type="DNA-binding region" description="H-T-H motif" evidence="5">
    <location>
        <begin position="36"/>
        <end position="55"/>
    </location>
</feature>
<evidence type="ECO:0000256" key="1">
    <source>
        <dbReference type="ARBA" id="ARBA00022491"/>
    </source>
</evidence>
<dbReference type="Gene3D" id="1.10.357.10">
    <property type="entry name" value="Tetracycline Repressor, domain 2"/>
    <property type="match status" value="1"/>
</dbReference>
<dbReference type="AlphaFoldDB" id="A0A918ASR2"/>
<sequence>MTNKQAGRPSPPRLDRDTVVSAALALLDEAGLEAVSTRAVAARLGVRMNTVLWHVKSKARLRELMADAILAQVALNDLPEHWRDRAAELPRRLRHALLAHRDGAATVIGTYTAEPGTLRFAEELVAALLAGGVDDRRAAWTTWSLLYLTLGLVHEEQAQPEPGDNRLAEALSRGGYPALDSVHAHLAPGAFAQRLDFALDQVLGQLP</sequence>
<reference evidence="7" key="2">
    <citation type="submission" date="2020-09" db="EMBL/GenBank/DDBJ databases">
        <authorList>
            <person name="Sun Q."/>
            <person name="Ohkuma M."/>
        </authorList>
    </citation>
    <scope>NUCLEOTIDE SEQUENCE</scope>
    <source>
        <strain evidence="7">JCM 3313</strain>
    </source>
</reference>
<dbReference type="InterPro" id="IPR009057">
    <property type="entry name" value="Homeodomain-like_sf"/>
</dbReference>
<organism evidence="7 8">
    <name type="scientific">Saccharothrix coeruleofusca</name>
    <dbReference type="NCBI Taxonomy" id="33919"/>
    <lineage>
        <taxon>Bacteria</taxon>
        <taxon>Bacillati</taxon>
        <taxon>Actinomycetota</taxon>
        <taxon>Actinomycetes</taxon>
        <taxon>Pseudonocardiales</taxon>
        <taxon>Pseudonocardiaceae</taxon>
        <taxon>Saccharothrix</taxon>
    </lineage>
</organism>
<dbReference type="Gene3D" id="1.10.10.60">
    <property type="entry name" value="Homeodomain-like"/>
    <property type="match status" value="1"/>
</dbReference>
<dbReference type="RefSeq" id="WP_189227260.1">
    <property type="nucleotide sequence ID" value="NZ_BMRG01000023.1"/>
</dbReference>
<name>A0A918ASR2_9PSEU</name>
<evidence type="ECO:0000256" key="2">
    <source>
        <dbReference type="ARBA" id="ARBA00023015"/>
    </source>
</evidence>
<dbReference type="Pfam" id="PF02909">
    <property type="entry name" value="TetR_C_1"/>
    <property type="match status" value="1"/>
</dbReference>
<dbReference type="GO" id="GO:0046677">
    <property type="term" value="P:response to antibiotic"/>
    <property type="evidence" value="ECO:0007669"/>
    <property type="project" value="InterPro"/>
</dbReference>
<dbReference type="PROSITE" id="PS50977">
    <property type="entry name" value="HTH_TETR_2"/>
    <property type="match status" value="1"/>
</dbReference>
<dbReference type="InterPro" id="IPR050109">
    <property type="entry name" value="HTH-type_TetR-like_transc_reg"/>
</dbReference>
<evidence type="ECO:0000259" key="6">
    <source>
        <dbReference type="PROSITE" id="PS50977"/>
    </source>
</evidence>
<dbReference type="PANTHER" id="PTHR30055:SF151">
    <property type="entry name" value="TRANSCRIPTIONAL REGULATORY PROTEIN"/>
    <property type="match status" value="1"/>
</dbReference>
<keyword evidence="2" id="KW-0805">Transcription regulation</keyword>
<evidence type="ECO:0000313" key="8">
    <source>
        <dbReference type="Proteomes" id="UP000639606"/>
    </source>
</evidence>
<keyword evidence="4" id="KW-0804">Transcription</keyword>
<proteinExistence type="predicted"/>
<protein>
    <submittedName>
        <fullName evidence="7">TetR family transcriptional regulator</fullName>
    </submittedName>
</protein>
<evidence type="ECO:0000256" key="5">
    <source>
        <dbReference type="PROSITE-ProRule" id="PRU00335"/>
    </source>
</evidence>
<dbReference type="GO" id="GO:0000976">
    <property type="term" value="F:transcription cis-regulatory region binding"/>
    <property type="evidence" value="ECO:0007669"/>
    <property type="project" value="TreeGrafter"/>
</dbReference>
<keyword evidence="8" id="KW-1185">Reference proteome</keyword>
<gene>
    <name evidence="7" type="ORF">GCM10010185_66000</name>
</gene>
<dbReference type="InterPro" id="IPR004111">
    <property type="entry name" value="Repressor_TetR_C"/>
</dbReference>
<comment type="caution">
    <text evidence="7">The sequence shown here is derived from an EMBL/GenBank/DDBJ whole genome shotgun (WGS) entry which is preliminary data.</text>
</comment>
<dbReference type="InterPro" id="IPR036271">
    <property type="entry name" value="Tet_transcr_reg_TetR-rel_C_sf"/>
</dbReference>
<dbReference type="GO" id="GO:0003700">
    <property type="term" value="F:DNA-binding transcription factor activity"/>
    <property type="evidence" value="ECO:0007669"/>
    <property type="project" value="TreeGrafter"/>
</dbReference>
<reference evidence="7" key="1">
    <citation type="journal article" date="2014" name="Int. J. Syst. Evol. Microbiol.">
        <title>Complete genome sequence of Corynebacterium casei LMG S-19264T (=DSM 44701T), isolated from a smear-ripened cheese.</title>
        <authorList>
            <consortium name="US DOE Joint Genome Institute (JGI-PGF)"/>
            <person name="Walter F."/>
            <person name="Albersmeier A."/>
            <person name="Kalinowski J."/>
            <person name="Ruckert C."/>
        </authorList>
    </citation>
    <scope>NUCLEOTIDE SEQUENCE</scope>
    <source>
        <strain evidence="7">JCM 3313</strain>
    </source>
</reference>
<evidence type="ECO:0000256" key="3">
    <source>
        <dbReference type="ARBA" id="ARBA00023125"/>
    </source>
</evidence>
<dbReference type="EMBL" id="BMRG01000023">
    <property type="protein sequence ID" value="GGP82757.1"/>
    <property type="molecule type" value="Genomic_DNA"/>
</dbReference>
<dbReference type="InterPro" id="IPR003012">
    <property type="entry name" value="Tet_transcr_reg_TetR"/>
</dbReference>
<evidence type="ECO:0000256" key="4">
    <source>
        <dbReference type="ARBA" id="ARBA00023163"/>
    </source>
</evidence>
<accession>A0A918ASR2</accession>
<dbReference type="Pfam" id="PF00440">
    <property type="entry name" value="TetR_N"/>
    <property type="match status" value="1"/>
</dbReference>
<dbReference type="SUPFAM" id="SSF48498">
    <property type="entry name" value="Tetracyclin repressor-like, C-terminal domain"/>
    <property type="match status" value="1"/>
</dbReference>
<feature type="domain" description="HTH tetR-type" evidence="6">
    <location>
        <begin position="13"/>
        <end position="73"/>
    </location>
</feature>
<dbReference type="Proteomes" id="UP000639606">
    <property type="component" value="Unassembled WGS sequence"/>
</dbReference>
<keyword evidence="3 5" id="KW-0238">DNA-binding</keyword>
<dbReference type="PANTHER" id="PTHR30055">
    <property type="entry name" value="HTH-TYPE TRANSCRIPTIONAL REGULATOR RUTR"/>
    <property type="match status" value="1"/>
</dbReference>
<keyword evidence="1" id="KW-0678">Repressor</keyword>
<dbReference type="PRINTS" id="PR00400">
    <property type="entry name" value="TETREPRESSOR"/>
</dbReference>
<dbReference type="GO" id="GO:0045892">
    <property type="term" value="P:negative regulation of DNA-templated transcription"/>
    <property type="evidence" value="ECO:0007669"/>
    <property type="project" value="InterPro"/>
</dbReference>
<dbReference type="SUPFAM" id="SSF46689">
    <property type="entry name" value="Homeodomain-like"/>
    <property type="match status" value="1"/>
</dbReference>